<dbReference type="GO" id="GO:0005886">
    <property type="term" value="C:plasma membrane"/>
    <property type="evidence" value="ECO:0007669"/>
    <property type="project" value="UniProtKB-ARBA"/>
</dbReference>
<name>A0A8I0MY32_9GAMM</name>
<dbReference type="Proteomes" id="UP000660708">
    <property type="component" value="Unassembled WGS sequence"/>
</dbReference>
<dbReference type="EMBL" id="AQHF01000029">
    <property type="protein sequence ID" value="MBE0347961.1"/>
    <property type="molecule type" value="Genomic_DNA"/>
</dbReference>
<feature type="transmembrane region" description="Helical" evidence="1">
    <location>
        <begin position="117"/>
        <end position="138"/>
    </location>
</feature>
<feature type="transmembrane region" description="Helical" evidence="1">
    <location>
        <begin position="92"/>
        <end position="111"/>
    </location>
</feature>
<dbReference type="PANTHER" id="PTHR42709:SF4">
    <property type="entry name" value="INNER MEMBRANE PROTEIN YQAA"/>
    <property type="match status" value="1"/>
</dbReference>
<protein>
    <recommendedName>
        <fullName evidence="2">VTT domain-containing protein</fullName>
    </recommendedName>
</protein>
<dbReference type="RefSeq" id="WP_128731991.1">
    <property type="nucleotide sequence ID" value="NZ_AQHF01000029.1"/>
</dbReference>
<feature type="domain" description="VTT" evidence="2">
    <location>
        <begin position="23"/>
        <end position="136"/>
    </location>
</feature>
<dbReference type="Pfam" id="PF09335">
    <property type="entry name" value="VTT_dom"/>
    <property type="match status" value="1"/>
</dbReference>
<evidence type="ECO:0000259" key="2">
    <source>
        <dbReference type="Pfam" id="PF09335"/>
    </source>
</evidence>
<sequence length="142" mass="15949">MIYLSLFGLAFIAATLLPASSELALSGLVTQQQGELLWLWVAATTGNLLGSCVNYYLGWFIVKWRDRRWFPISQKQYDAACAHFNRYGKFSLLFAWLPIVGDPLTVVAGSLRTSFTWFFLLVALGKGVRYALVIFLALQVMS</sequence>
<proteinExistence type="predicted"/>
<dbReference type="AlphaFoldDB" id="A0A8I0MY32"/>
<evidence type="ECO:0000313" key="4">
    <source>
        <dbReference type="Proteomes" id="UP000660708"/>
    </source>
</evidence>
<dbReference type="InterPro" id="IPR032816">
    <property type="entry name" value="VTT_dom"/>
</dbReference>
<reference evidence="3 4" key="1">
    <citation type="submission" date="2015-06" db="EMBL/GenBank/DDBJ databases">
        <title>Genome sequence of Pseudoalteromonas peptidolytica.</title>
        <authorList>
            <person name="Xie B.-B."/>
            <person name="Rong J.-C."/>
            <person name="Qin Q.-L."/>
            <person name="Zhang Y.-Z."/>
        </authorList>
    </citation>
    <scope>NUCLEOTIDE SEQUENCE [LARGE SCALE GENOMIC DNA]</scope>
    <source>
        <strain evidence="3 4">F12-50-A1</strain>
    </source>
</reference>
<keyword evidence="1" id="KW-0472">Membrane</keyword>
<accession>A0A8I0MY32</accession>
<organism evidence="3 4">
    <name type="scientific">Pseudoalteromonas peptidolytica F12-50-A1</name>
    <dbReference type="NCBI Taxonomy" id="1315280"/>
    <lineage>
        <taxon>Bacteria</taxon>
        <taxon>Pseudomonadati</taxon>
        <taxon>Pseudomonadota</taxon>
        <taxon>Gammaproteobacteria</taxon>
        <taxon>Alteromonadales</taxon>
        <taxon>Pseudoalteromonadaceae</taxon>
        <taxon>Pseudoalteromonas</taxon>
    </lineage>
</organism>
<feature type="transmembrane region" description="Helical" evidence="1">
    <location>
        <begin position="37"/>
        <end position="62"/>
    </location>
</feature>
<dbReference type="PANTHER" id="PTHR42709">
    <property type="entry name" value="ALKALINE PHOSPHATASE LIKE PROTEIN"/>
    <property type="match status" value="1"/>
</dbReference>
<keyword evidence="4" id="KW-1185">Reference proteome</keyword>
<keyword evidence="1" id="KW-1133">Transmembrane helix</keyword>
<comment type="caution">
    <text evidence="3">The sequence shown here is derived from an EMBL/GenBank/DDBJ whole genome shotgun (WGS) entry which is preliminary data.</text>
</comment>
<dbReference type="InterPro" id="IPR051311">
    <property type="entry name" value="DedA_domain"/>
</dbReference>
<evidence type="ECO:0000256" key="1">
    <source>
        <dbReference type="SAM" id="Phobius"/>
    </source>
</evidence>
<evidence type="ECO:0000313" key="3">
    <source>
        <dbReference type="EMBL" id="MBE0347961.1"/>
    </source>
</evidence>
<keyword evidence="1" id="KW-0812">Transmembrane</keyword>
<gene>
    <name evidence="3" type="ORF">PPEP_a4355</name>
</gene>